<evidence type="ECO:0000313" key="3">
    <source>
        <dbReference type="Proteomes" id="UP000550707"/>
    </source>
</evidence>
<dbReference type="Proteomes" id="UP000550707">
    <property type="component" value="Unassembled WGS sequence"/>
</dbReference>
<accession>A0A7J8CS28</accession>
<protein>
    <submittedName>
        <fullName evidence="2">Uncharacterized protein</fullName>
    </submittedName>
</protein>
<feature type="region of interest" description="Disordered" evidence="1">
    <location>
        <begin position="20"/>
        <end position="59"/>
    </location>
</feature>
<evidence type="ECO:0000256" key="1">
    <source>
        <dbReference type="SAM" id="MobiDB-lite"/>
    </source>
</evidence>
<organism evidence="2 3">
    <name type="scientific">Molossus molossus</name>
    <name type="common">Pallas' mastiff bat</name>
    <name type="synonym">Vespertilio molossus</name>
    <dbReference type="NCBI Taxonomy" id="27622"/>
    <lineage>
        <taxon>Eukaryota</taxon>
        <taxon>Metazoa</taxon>
        <taxon>Chordata</taxon>
        <taxon>Craniata</taxon>
        <taxon>Vertebrata</taxon>
        <taxon>Euteleostomi</taxon>
        <taxon>Mammalia</taxon>
        <taxon>Eutheria</taxon>
        <taxon>Laurasiatheria</taxon>
        <taxon>Chiroptera</taxon>
        <taxon>Yangochiroptera</taxon>
        <taxon>Molossidae</taxon>
        <taxon>Molossus</taxon>
    </lineage>
</organism>
<dbReference type="EMBL" id="JACASF010000020">
    <property type="protein sequence ID" value="KAF6413650.1"/>
    <property type="molecule type" value="Genomic_DNA"/>
</dbReference>
<keyword evidence="3" id="KW-1185">Reference proteome</keyword>
<proteinExistence type="predicted"/>
<sequence>MMDVCVSAGPARRNIWEREASGGSVRVAESEGRRDTRLADNGQEQSSRKEQFRRSDTQSRVQRAEITVWAGPCSLRKLQQGICFLAFFASRVAFLGSGLPLPSSKPASQHRQESFFSPTSHSPLRKAL</sequence>
<name>A0A7J8CS28_MOLMO</name>
<evidence type="ECO:0000313" key="2">
    <source>
        <dbReference type="EMBL" id="KAF6413650.1"/>
    </source>
</evidence>
<feature type="compositionally biased region" description="Basic and acidic residues" evidence="1">
    <location>
        <begin position="46"/>
        <end position="57"/>
    </location>
</feature>
<gene>
    <name evidence="2" type="ORF">HJG59_009819</name>
</gene>
<feature type="region of interest" description="Disordered" evidence="1">
    <location>
        <begin position="100"/>
        <end position="128"/>
    </location>
</feature>
<feature type="compositionally biased region" description="Polar residues" evidence="1">
    <location>
        <begin position="105"/>
        <end position="122"/>
    </location>
</feature>
<dbReference type="AlphaFoldDB" id="A0A7J8CS28"/>
<feature type="compositionally biased region" description="Basic and acidic residues" evidence="1">
    <location>
        <begin position="28"/>
        <end position="38"/>
    </location>
</feature>
<comment type="caution">
    <text evidence="2">The sequence shown here is derived from an EMBL/GenBank/DDBJ whole genome shotgun (WGS) entry which is preliminary data.</text>
</comment>
<reference evidence="2 3" key="1">
    <citation type="journal article" date="2020" name="Nature">
        <title>Six reference-quality genomes reveal evolution of bat adaptations.</title>
        <authorList>
            <person name="Jebb D."/>
            <person name="Huang Z."/>
            <person name="Pippel M."/>
            <person name="Hughes G.M."/>
            <person name="Lavrichenko K."/>
            <person name="Devanna P."/>
            <person name="Winkler S."/>
            <person name="Jermiin L.S."/>
            <person name="Skirmuntt E.C."/>
            <person name="Katzourakis A."/>
            <person name="Burkitt-Gray L."/>
            <person name="Ray D.A."/>
            <person name="Sullivan K.A.M."/>
            <person name="Roscito J.G."/>
            <person name="Kirilenko B.M."/>
            <person name="Davalos L.M."/>
            <person name="Corthals A.P."/>
            <person name="Power M.L."/>
            <person name="Jones G."/>
            <person name="Ransome R.D."/>
            <person name="Dechmann D.K.N."/>
            <person name="Locatelli A.G."/>
            <person name="Puechmaille S.J."/>
            <person name="Fedrigo O."/>
            <person name="Jarvis E.D."/>
            <person name="Hiller M."/>
            <person name="Vernes S.C."/>
            <person name="Myers E.W."/>
            <person name="Teeling E.C."/>
        </authorList>
    </citation>
    <scope>NUCLEOTIDE SEQUENCE [LARGE SCALE GENOMIC DNA]</scope>
    <source>
        <strain evidence="2">MMolMol1</strain>
        <tissue evidence="2">Muscle</tissue>
    </source>
</reference>